<dbReference type="RefSeq" id="WP_317941660.1">
    <property type="nucleotide sequence ID" value="NZ_JAUBDI010000001.1"/>
</dbReference>
<sequence>MVNKPKQLAAKNEVEKGAKKANLFQTLLMWTLIPLLFTTMVLLIIAFVADINVLDEMKKMSSSLPFSTEKKSVEDEELAVDIEERVVSLQAEIKEKESQVYKLQEELEQFKDEKNAWLTEQENLQRQIEALQRAKEDNKRDVKEIISTFEKMSAKSAAPVITNMNDAEAIQILTALKPEVLAPILEKMSAEDAAKYTSLMTK</sequence>
<organism evidence="4 5">
    <name type="scientific">Sporosarcina saromensis</name>
    <dbReference type="NCBI Taxonomy" id="359365"/>
    <lineage>
        <taxon>Bacteria</taxon>
        <taxon>Bacillati</taxon>
        <taxon>Bacillota</taxon>
        <taxon>Bacilli</taxon>
        <taxon>Bacillales</taxon>
        <taxon>Caryophanaceae</taxon>
        <taxon>Sporosarcina</taxon>
    </lineage>
</organism>
<feature type="domain" description="Magnesium transporter MgtE intracellular" evidence="3">
    <location>
        <begin position="103"/>
        <end position="200"/>
    </location>
</feature>
<evidence type="ECO:0000313" key="5">
    <source>
        <dbReference type="Proteomes" id="UP001282284"/>
    </source>
</evidence>
<dbReference type="Proteomes" id="UP001282284">
    <property type="component" value="Unassembled WGS sequence"/>
</dbReference>
<gene>
    <name evidence="4" type="ORF">QT711_01185</name>
</gene>
<keyword evidence="1" id="KW-0175">Coiled coil</keyword>
<dbReference type="Pfam" id="PF03448">
    <property type="entry name" value="MgtE_N"/>
    <property type="match status" value="1"/>
</dbReference>
<reference evidence="4 5" key="1">
    <citation type="submission" date="2023-06" db="EMBL/GenBank/DDBJ databases">
        <title>Sporosarcina sp. nov., isolated from Korean traditional fermented seafood 'Jeotgal'.</title>
        <authorList>
            <person name="Yang A.I."/>
            <person name="Shin N.-R."/>
        </authorList>
    </citation>
    <scope>NUCLEOTIDE SEQUENCE [LARGE SCALE GENOMIC DNA]</scope>
    <source>
        <strain evidence="4 5">KCTC13119</strain>
    </source>
</reference>
<protein>
    <recommendedName>
        <fullName evidence="3">Magnesium transporter MgtE intracellular domain-containing protein</fullName>
    </recommendedName>
</protein>
<accession>A0ABU4G489</accession>
<dbReference type="SUPFAM" id="SSF158791">
    <property type="entry name" value="MgtE N-terminal domain-like"/>
    <property type="match status" value="1"/>
</dbReference>
<dbReference type="InterPro" id="IPR006668">
    <property type="entry name" value="Mg_transptr_MgtE_intracell_dom"/>
</dbReference>
<proteinExistence type="predicted"/>
<keyword evidence="5" id="KW-1185">Reference proteome</keyword>
<name>A0ABU4G489_9BACL</name>
<dbReference type="EMBL" id="JAUBDI010000001">
    <property type="protein sequence ID" value="MDW0111779.1"/>
    <property type="molecule type" value="Genomic_DNA"/>
</dbReference>
<comment type="caution">
    <text evidence="4">The sequence shown here is derived from an EMBL/GenBank/DDBJ whole genome shotgun (WGS) entry which is preliminary data.</text>
</comment>
<keyword evidence="2" id="KW-1133">Transmembrane helix</keyword>
<feature type="transmembrane region" description="Helical" evidence="2">
    <location>
        <begin position="27"/>
        <end position="49"/>
    </location>
</feature>
<feature type="coiled-coil region" evidence="1">
    <location>
        <begin position="79"/>
        <end position="148"/>
    </location>
</feature>
<evidence type="ECO:0000256" key="1">
    <source>
        <dbReference type="SAM" id="Coils"/>
    </source>
</evidence>
<keyword evidence="2" id="KW-0472">Membrane</keyword>
<evidence type="ECO:0000259" key="3">
    <source>
        <dbReference type="Pfam" id="PF03448"/>
    </source>
</evidence>
<evidence type="ECO:0000256" key="2">
    <source>
        <dbReference type="SAM" id="Phobius"/>
    </source>
</evidence>
<evidence type="ECO:0000313" key="4">
    <source>
        <dbReference type="EMBL" id="MDW0111779.1"/>
    </source>
</evidence>
<keyword evidence="2" id="KW-0812">Transmembrane</keyword>